<keyword evidence="3" id="KW-1185">Reference proteome</keyword>
<protein>
    <submittedName>
        <fullName evidence="2">Uncharacterized protein</fullName>
    </submittedName>
</protein>
<dbReference type="EMBL" id="OW152819">
    <property type="protein sequence ID" value="CAH2073630.1"/>
    <property type="molecule type" value="Genomic_DNA"/>
</dbReference>
<organism evidence="2 3">
    <name type="scientific">Iphiclides podalirius</name>
    <name type="common">scarce swallowtail</name>
    <dbReference type="NCBI Taxonomy" id="110791"/>
    <lineage>
        <taxon>Eukaryota</taxon>
        <taxon>Metazoa</taxon>
        <taxon>Ecdysozoa</taxon>
        <taxon>Arthropoda</taxon>
        <taxon>Hexapoda</taxon>
        <taxon>Insecta</taxon>
        <taxon>Pterygota</taxon>
        <taxon>Neoptera</taxon>
        <taxon>Endopterygota</taxon>
        <taxon>Lepidoptera</taxon>
        <taxon>Glossata</taxon>
        <taxon>Ditrysia</taxon>
        <taxon>Papilionoidea</taxon>
        <taxon>Papilionidae</taxon>
        <taxon>Papilioninae</taxon>
        <taxon>Iphiclides</taxon>
    </lineage>
</organism>
<gene>
    <name evidence="2" type="ORF">IPOD504_LOCUS15722</name>
</gene>
<feature type="region of interest" description="Disordered" evidence="1">
    <location>
        <begin position="21"/>
        <end position="54"/>
    </location>
</feature>
<evidence type="ECO:0000256" key="1">
    <source>
        <dbReference type="SAM" id="MobiDB-lite"/>
    </source>
</evidence>
<feature type="non-terminal residue" evidence="2">
    <location>
        <position position="69"/>
    </location>
</feature>
<sequence>MQTRTVSQFARSAGTFFTRAFGVGGPRGAGAEASRSPVTSPGEQRPPEIEADTARTDCVEVLVTPADFC</sequence>
<evidence type="ECO:0000313" key="3">
    <source>
        <dbReference type="Proteomes" id="UP000837857"/>
    </source>
</evidence>
<feature type="compositionally biased region" description="Basic and acidic residues" evidence="1">
    <location>
        <begin position="45"/>
        <end position="54"/>
    </location>
</feature>
<proteinExistence type="predicted"/>
<accession>A0ABN8J0I7</accession>
<name>A0ABN8J0I7_9NEOP</name>
<evidence type="ECO:0000313" key="2">
    <source>
        <dbReference type="EMBL" id="CAH2073630.1"/>
    </source>
</evidence>
<dbReference type="Proteomes" id="UP000837857">
    <property type="component" value="Chromosome 7"/>
</dbReference>
<reference evidence="2" key="1">
    <citation type="submission" date="2022-03" db="EMBL/GenBank/DDBJ databases">
        <authorList>
            <person name="Martin H S."/>
        </authorList>
    </citation>
    <scope>NUCLEOTIDE SEQUENCE</scope>
</reference>